<comment type="subcellular location">
    <subcellularLocation>
        <location evidence="2">Cell inner membrane</location>
    </subcellularLocation>
    <subcellularLocation>
        <location evidence="3">Cell membrane</location>
        <topology evidence="3">Multi-pass membrane protein</topology>
    </subcellularLocation>
</comment>
<evidence type="ECO:0000256" key="6">
    <source>
        <dbReference type="ARBA" id="ARBA00022553"/>
    </source>
</evidence>
<dbReference type="InterPro" id="IPR005467">
    <property type="entry name" value="His_kinase_dom"/>
</dbReference>
<keyword evidence="6" id="KW-0597">Phosphoprotein</keyword>
<feature type="transmembrane region" description="Helical" evidence="9">
    <location>
        <begin position="12"/>
        <end position="36"/>
    </location>
</feature>
<dbReference type="SUPFAM" id="SSF47384">
    <property type="entry name" value="Homodimeric domain of signal transducing histidine kinase"/>
    <property type="match status" value="1"/>
</dbReference>
<dbReference type="SUPFAM" id="SSF103190">
    <property type="entry name" value="Sensory domain-like"/>
    <property type="match status" value="2"/>
</dbReference>
<evidence type="ECO:0000256" key="3">
    <source>
        <dbReference type="ARBA" id="ARBA00004651"/>
    </source>
</evidence>
<evidence type="ECO:0000256" key="7">
    <source>
        <dbReference type="ARBA" id="ARBA00022692"/>
    </source>
</evidence>
<keyword evidence="12" id="KW-1185">Reference proteome</keyword>
<dbReference type="PANTHER" id="PTHR43065">
    <property type="entry name" value="SENSOR HISTIDINE KINASE"/>
    <property type="match status" value="1"/>
</dbReference>
<keyword evidence="8 9" id="KW-1133">Transmembrane helix</keyword>
<organism evidence="11 12">
    <name type="scientific">Vibrio tritonius</name>
    <dbReference type="NCBI Taxonomy" id="1435069"/>
    <lineage>
        <taxon>Bacteria</taxon>
        <taxon>Pseudomonadati</taxon>
        <taxon>Pseudomonadota</taxon>
        <taxon>Gammaproteobacteria</taxon>
        <taxon>Vibrionales</taxon>
        <taxon>Vibrionaceae</taxon>
        <taxon>Vibrio</taxon>
    </lineage>
</organism>
<proteinExistence type="predicted"/>
<dbReference type="PROSITE" id="PS50109">
    <property type="entry name" value="HIS_KIN"/>
    <property type="match status" value="1"/>
</dbReference>
<sequence length="641" mass="72544">MMREEDLSLKTYTFKYTLLLFVLGIVVSAMLGWMIYKVNINKYFDSIIQAQQKDLTQSLVIFSQEIKGMENTIKLLHDTPSMQLALADNTPLDRKRAEQTFVSFISTFEPLMQVRWLDEKGEERVRVDGKDGSYVVIPKHELQNKQHRYYFSEGIQSPKGEVYLSALDLNIEHGQIELPYRPTIRVTYRTDSDDNLKPGLFILNYDVGALLTSLRSFNNDKVQLEIVDQRGFWIMHPEQSYEWGYDLDRKEHNIKSVNPDIWETLEANDSGTSDNIHFGEAKSGLFTYKCTNVAQGFTYNPKSQNANLCFIAKTPSDVIADQKRIVAIPAIIVTVLLLLSLSWIIYRERQMGLTLIKVNQRLANDKVILEQSERETRRLLKQQQRLQEDLVESGKLSALGMMVAGVAHELNTPLGAAIMAASTIRKEHDLLTDSFVNGLTKDALQRYLHSTEMGLDLVENNQQRAAQLVRSFKRLAIDRATEEIVSFMLDQVIDDLMKTLHHRLKTARVDVEVHVDSIDMLGIPGVLSQVLQNLIINALNHAFSPEMGGKLVISAAALEGNVILKVADNGKGIDSNMVSKIFEPFVTSKRSNGSTGLGLHFVHQWVTRSLHGTINVETELNRGTTFIIRLPQTLAVNLPTD</sequence>
<accession>A0ABS7YFZ0</accession>
<dbReference type="InterPro" id="IPR029151">
    <property type="entry name" value="Sensor-like_sf"/>
</dbReference>
<evidence type="ECO:0000259" key="10">
    <source>
        <dbReference type="PROSITE" id="PS50109"/>
    </source>
</evidence>
<comment type="catalytic activity">
    <reaction evidence="1">
        <text>ATP + protein L-histidine = ADP + protein N-phospho-L-histidine.</text>
        <dbReference type="EC" id="2.7.13.3"/>
    </reaction>
</comment>
<reference evidence="12" key="1">
    <citation type="submission" date="2023-07" db="EMBL/GenBank/DDBJ databases">
        <title>Molecular identification of indigenous halophilic bacteria isolated from red sea cost, biodegradation of synthetic dyes and assessment of degraded metabolite toxicity.</title>
        <authorList>
            <person name="Chaieb K."/>
            <person name="Altayb H.N."/>
        </authorList>
    </citation>
    <scope>NUCLEOTIDE SEQUENCE [LARGE SCALE GENOMIC DNA]</scope>
    <source>
        <strain evidence="12">K20</strain>
    </source>
</reference>
<name>A0ABS7YFZ0_9VIBR</name>
<feature type="domain" description="Histidine kinase" evidence="10">
    <location>
        <begin position="405"/>
        <end position="634"/>
    </location>
</feature>
<keyword evidence="9" id="KW-0472">Membrane</keyword>
<keyword evidence="5" id="KW-1003">Cell membrane</keyword>
<evidence type="ECO:0000256" key="1">
    <source>
        <dbReference type="ARBA" id="ARBA00000085"/>
    </source>
</evidence>
<dbReference type="Gene3D" id="3.30.450.20">
    <property type="entry name" value="PAS domain"/>
    <property type="match status" value="2"/>
</dbReference>
<dbReference type="InterPro" id="IPR004358">
    <property type="entry name" value="Sig_transdc_His_kin-like_C"/>
</dbReference>
<dbReference type="Pfam" id="PF00512">
    <property type="entry name" value="HisKA"/>
    <property type="match status" value="1"/>
</dbReference>
<dbReference type="CDD" id="cd00082">
    <property type="entry name" value="HisKA"/>
    <property type="match status" value="1"/>
</dbReference>
<keyword evidence="7 9" id="KW-0812">Transmembrane</keyword>
<dbReference type="EC" id="2.7.13.3" evidence="4"/>
<evidence type="ECO:0000256" key="2">
    <source>
        <dbReference type="ARBA" id="ARBA00004533"/>
    </source>
</evidence>
<gene>
    <name evidence="11" type="ORF">LDJ79_00460</name>
</gene>
<dbReference type="Proteomes" id="UP001199044">
    <property type="component" value="Unassembled WGS sequence"/>
</dbReference>
<evidence type="ECO:0000256" key="5">
    <source>
        <dbReference type="ARBA" id="ARBA00022475"/>
    </source>
</evidence>
<dbReference type="Gene3D" id="3.30.565.10">
    <property type="entry name" value="Histidine kinase-like ATPase, C-terminal domain"/>
    <property type="match status" value="1"/>
</dbReference>
<dbReference type="SMART" id="SM00388">
    <property type="entry name" value="HisKA"/>
    <property type="match status" value="1"/>
</dbReference>
<dbReference type="InterPro" id="IPR048760">
    <property type="entry name" value="VP0354-like_sensor_dom"/>
</dbReference>
<dbReference type="RefSeq" id="WP_225249196.1">
    <property type="nucleotide sequence ID" value="NZ_JAIWIU010000004.1"/>
</dbReference>
<evidence type="ECO:0000256" key="4">
    <source>
        <dbReference type="ARBA" id="ARBA00012438"/>
    </source>
</evidence>
<evidence type="ECO:0000313" key="11">
    <source>
        <dbReference type="EMBL" id="MCA2014560.1"/>
    </source>
</evidence>
<comment type="caution">
    <text evidence="11">The sequence shown here is derived from an EMBL/GenBank/DDBJ whole genome shotgun (WGS) entry which is preliminary data.</text>
</comment>
<dbReference type="EMBL" id="JAIWIU010000004">
    <property type="protein sequence ID" value="MCA2014560.1"/>
    <property type="molecule type" value="Genomic_DNA"/>
</dbReference>
<keyword evidence="11" id="KW-0418">Kinase</keyword>
<evidence type="ECO:0000313" key="12">
    <source>
        <dbReference type="Proteomes" id="UP001199044"/>
    </source>
</evidence>
<feature type="transmembrane region" description="Helical" evidence="9">
    <location>
        <begin position="325"/>
        <end position="346"/>
    </location>
</feature>
<dbReference type="InterPro" id="IPR036097">
    <property type="entry name" value="HisK_dim/P_sf"/>
</dbReference>
<keyword evidence="11" id="KW-0808">Transferase</keyword>
<dbReference type="Gene3D" id="1.10.287.130">
    <property type="match status" value="1"/>
</dbReference>
<dbReference type="InterPro" id="IPR003661">
    <property type="entry name" value="HisK_dim/P_dom"/>
</dbReference>
<evidence type="ECO:0000256" key="9">
    <source>
        <dbReference type="SAM" id="Phobius"/>
    </source>
</evidence>
<dbReference type="Pfam" id="PF02518">
    <property type="entry name" value="HATPase_c"/>
    <property type="match status" value="1"/>
</dbReference>
<evidence type="ECO:0000256" key="8">
    <source>
        <dbReference type="ARBA" id="ARBA00022989"/>
    </source>
</evidence>
<dbReference type="SUPFAM" id="SSF55874">
    <property type="entry name" value="ATPase domain of HSP90 chaperone/DNA topoisomerase II/histidine kinase"/>
    <property type="match status" value="1"/>
</dbReference>
<dbReference type="InterPro" id="IPR036890">
    <property type="entry name" value="HATPase_C_sf"/>
</dbReference>
<protein>
    <recommendedName>
        <fullName evidence="4">histidine kinase</fullName>
        <ecNumber evidence="4">2.7.13.3</ecNumber>
    </recommendedName>
</protein>
<dbReference type="Pfam" id="PF21623">
    <property type="entry name" value="HK_sensor_dom_bact"/>
    <property type="match status" value="1"/>
</dbReference>
<dbReference type="InterPro" id="IPR003594">
    <property type="entry name" value="HATPase_dom"/>
</dbReference>
<dbReference type="PRINTS" id="PR00344">
    <property type="entry name" value="BCTRLSENSOR"/>
</dbReference>
<dbReference type="GO" id="GO:0016301">
    <property type="term" value="F:kinase activity"/>
    <property type="evidence" value="ECO:0007669"/>
    <property type="project" value="UniProtKB-KW"/>
</dbReference>
<dbReference type="PANTHER" id="PTHR43065:SF42">
    <property type="entry name" value="TWO-COMPONENT SENSOR PPRA"/>
    <property type="match status" value="1"/>
</dbReference>
<dbReference type="SMART" id="SM00387">
    <property type="entry name" value="HATPase_c"/>
    <property type="match status" value="1"/>
</dbReference>
<dbReference type="CDD" id="cd00075">
    <property type="entry name" value="HATPase"/>
    <property type="match status" value="1"/>
</dbReference>